<proteinExistence type="predicted"/>
<name>A0AAE0EJ28_9ROSI</name>
<feature type="region of interest" description="Disordered" evidence="1">
    <location>
        <begin position="41"/>
        <end position="60"/>
    </location>
</feature>
<evidence type="ECO:0000256" key="1">
    <source>
        <dbReference type="SAM" id="MobiDB-lite"/>
    </source>
</evidence>
<dbReference type="EMBL" id="JANJYJ010000001">
    <property type="protein sequence ID" value="KAK3229642.1"/>
    <property type="molecule type" value="Genomic_DNA"/>
</dbReference>
<organism evidence="2 3">
    <name type="scientific">Dipteronia sinensis</name>
    <dbReference type="NCBI Taxonomy" id="43782"/>
    <lineage>
        <taxon>Eukaryota</taxon>
        <taxon>Viridiplantae</taxon>
        <taxon>Streptophyta</taxon>
        <taxon>Embryophyta</taxon>
        <taxon>Tracheophyta</taxon>
        <taxon>Spermatophyta</taxon>
        <taxon>Magnoliopsida</taxon>
        <taxon>eudicotyledons</taxon>
        <taxon>Gunneridae</taxon>
        <taxon>Pentapetalae</taxon>
        <taxon>rosids</taxon>
        <taxon>malvids</taxon>
        <taxon>Sapindales</taxon>
        <taxon>Sapindaceae</taxon>
        <taxon>Hippocastanoideae</taxon>
        <taxon>Acereae</taxon>
        <taxon>Dipteronia</taxon>
    </lineage>
</organism>
<evidence type="ECO:0000313" key="2">
    <source>
        <dbReference type="EMBL" id="KAK3229642.1"/>
    </source>
</evidence>
<dbReference type="AlphaFoldDB" id="A0AAE0EJ28"/>
<keyword evidence="3" id="KW-1185">Reference proteome</keyword>
<sequence length="108" mass="12774">MRLIEFYFPSIFGANYRTHLKNIRNLCLDLVKEYELKFKSSDENSIHSNSSLASQLKMPDNSSKQDERLLSYDLFASFDGPTHVKSEYDAYLEEKVLRRIKDFDILVW</sequence>
<evidence type="ECO:0000313" key="3">
    <source>
        <dbReference type="Proteomes" id="UP001281410"/>
    </source>
</evidence>
<accession>A0AAE0EJ28</accession>
<comment type="caution">
    <text evidence="2">The sequence shown here is derived from an EMBL/GenBank/DDBJ whole genome shotgun (WGS) entry which is preliminary data.</text>
</comment>
<gene>
    <name evidence="2" type="ORF">Dsin_001523</name>
</gene>
<reference evidence="2" key="1">
    <citation type="journal article" date="2023" name="Plant J.">
        <title>Genome sequences and population genomics provide insights into the demographic history, inbreeding, and mutation load of two 'living fossil' tree species of Dipteronia.</title>
        <authorList>
            <person name="Feng Y."/>
            <person name="Comes H.P."/>
            <person name="Chen J."/>
            <person name="Zhu S."/>
            <person name="Lu R."/>
            <person name="Zhang X."/>
            <person name="Li P."/>
            <person name="Qiu J."/>
            <person name="Olsen K.M."/>
            <person name="Qiu Y."/>
        </authorList>
    </citation>
    <scope>NUCLEOTIDE SEQUENCE</scope>
    <source>
        <strain evidence="2">NBL</strain>
    </source>
</reference>
<protein>
    <submittedName>
        <fullName evidence="2">Uncharacterized protein</fullName>
    </submittedName>
</protein>
<dbReference type="Proteomes" id="UP001281410">
    <property type="component" value="Unassembled WGS sequence"/>
</dbReference>